<keyword evidence="1" id="KW-0732">Signal</keyword>
<evidence type="ECO:0000256" key="1">
    <source>
        <dbReference type="SAM" id="SignalP"/>
    </source>
</evidence>
<feature type="chain" id="PRO_5020221230" evidence="1">
    <location>
        <begin position="20"/>
        <end position="318"/>
    </location>
</feature>
<evidence type="ECO:0000313" key="2">
    <source>
        <dbReference type="EMBL" id="RKP16550.1"/>
    </source>
</evidence>
<reference evidence="3" key="1">
    <citation type="journal article" date="2018" name="Nat. Microbiol.">
        <title>Leveraging single-cell genomics to expand the fungal tree of life.</title>
        <authorList>
            <person name="Ahrendt S.R."/>
            <person name="Quandt C.A."/>
            <person name="Ciobanu D."/>
            <person name="Clum A."/>
            <person name="Salamov A."/>
            <person name="Andreopoulos B."/>
            <person name="Cheng J.F."/>
            <person name="Woyke T."/>
            <person name="Pelin A."/>
            <person name="Henrissat B."/>
            <person name="Reynolds N.K."/>
            <person name="Benny G.L."/>
            <person name="Smith M.E."/>
            <person name="James T.Y."/>
            <person name="Grigoriev I.V."/>
        </authorList>
    </citation>
    <scope>NUCLEOTIDE SEQUENCE [LARGE SCALE GENOMIC DNA]</scope>
    <source>
        <strain evidence="3">CSF55</strain>
    </source>
</reference>
<dbReference type="Proteomes" id="UP000281549">
    <property type="component" value="Unassembled WGS sequence"/>
</dbReference>
<feature type="signal peptide" evidence="1">
    <location>
        <begin position="1"/>
        <end position="19"/>
    </location>
</feature>
<evidence type="ECO:0000313" key="3">
    <source>
        <dbReference type="Proteomes" id="UP000281549"/>
    </source>
</evidence>
<name>A0A4P9YE91_ROZAC</name>
<accession>A0A4P9YE91</accession>
<organism evidence="2 3">
    <name type="scientific">Rozella allomycis (strain CSF55)</name>
    <dbReference type="NCBI Taxonomy" id="988480"/>
    <lineage>
        <taxon>Eukaryota</taxon>
        <taxon>Fungi</taxon>
        <taxon>Fungi incertae sedis</taxon>
        <taxon>Cryptomycota</taxon>
        <taxon>Cryptomycota incertae sedis</taxon>
        <taxon>Rozella</taxon>
    </lineage>
</organism>
<sequence>MLKHWNLCFIVVLVQNVLGQITQAVPDVLDVQNAKFMYTSSSVLTASIFPIQGDGFDLDGLISETKKMSSNTGNEISVVLSVMQTVIGQTGAKNVQNCLKAVESTNTIALVDCNSKPTVWNMSINNDQTVTISYKSSSSSNSVSFLGTSTKLKLGYVFFFVFRGSKTSSGPNSNASNSVNCQGNGSLLQYFQNGEIKGKCTKSDEDLVKAKSAYVFHSSKRCLAPVSQFPPSQNVNYFLIHVYCGKNGSELDPVAWKIASKGDRKYEVSIGTSGKDFCLGNNFILIDKKGDCPLHELKEKDGAWVLDDSKDITLVPIL</sequence>
<proteinExistence type="predicted"/>
<dbReference type="AlphaFoldDB" id="A0A4P9YE91"/>
<dbReference type="EMBL" id="ML006426">
    <property type="protein sequence ID" value="RKP16550.1"/>
    <property type="molecule type" value="Genomic_DNA"/>
</dbReference>
<gene>
    <name evidence="2" type="ORF">ROZALSC1DRAFT_31530</name>
</gene>
<protein>
    <submittedName>
        <fullName evidence="2">Uncharacterized protein</fullName>
    </submittedName>
</protein>